<evidence type="ECO:0000259" key="3">
    <source>
        <dbReference type="Pfam" id="PF20182"/>
    </source>
</evidence>
<gene>
    <name evidence="4" type="ORF">RI138_26590</name>
</gene>
<sequence length="398" mass="42736">MINILFTGTAVVLLCFAAYWVRGRGGHRPTGTWAMAALLTSFALAFASYAPAVERAVESVIPHVARLLSNTFTLTAATSVLAFLFQLNLDRESAHRQIRLRVIALAISVAGMTAFFVAEQLTGRNPALYACYVLIYISYLGYTAKDFLLQTWAQSKRSTRRSQRWGLRTTSVGCGFALVYAAYKLFALISIGLGLGLVPDGARCSTPLTPFRCAFSVTAPAVAVLLMTVGLALPALLWPLSQLRRRRWERNSFTALEALWQEVTAAVPEVVLDPGNTGADAHDLDFHLHRRVIEINDCVLALRRYRQASVRDAAAAEVARRGAADTPEGEAEVEAAVIAAAVDAKRAGLAPDGDEAPPAAGTRSRKGDLPAETAWLLLVADAYARRPVPANAGAGAAS</sequence>
<dbReference type="EMBL" id="CP134500">
    <property type="protein sequence ID" value="WNF30112.1"/>
    <property type="molecule type" value="Genomic_DNA"/>
</dbReference>
<evidence type="ECO:0000313" key="5">
    <source>
        <dbReference type="Proteomes" id="UP001303236"/>
    </source>
</evidence>
<feature type="transmembrane region" description="Helical" evidence="2">
    <location>
        <begin position="6"/>
        <end position="21"/>
    </location>
</feature>
<feature type="transmembrane region" description="Helical" evidence="2">
    <location>
        <begin position="102"/>
        <end position="121"/>
    </location>
</feature>
<evidence type="ECO:0000313" key="4">
    <source>
        <dbReference type="EMBL" id="WNF30112.1"/>
    </source>
</evidence>
<feature type="transmembrane region" description="Helical" evidence="2">
    <location>
        <begin position="33"/>
        <end position="52"/>
    </location>
</feature>
<feature type="transmembrane region" description="Helical" evidence="2">
    <location>
        <begin position="165"/>
        <end position="198"/>
    </location>
</feature>
<evidence type="ECO:0000256" key="2">
    <source>
        <dbReference type="SAM" id="Phobius"/>
    </source>
</evidence>
<evidence type="ECO:0000256" key="1">
    <source>
        <dbReference type="SAM" id="MobiDB-lite"/>
    </source>
</evidence>
<feature type="transmembrane region" description="Helical" evidence="2">
    <location>
        <begin position="127"/>
        <end position="144"/>
    </location>
</feature>
<proteinExistence type="predicted"/>
<dbReference type="Proteomes" id="UP001303236">
    <property type="component" value="Chromosome"/>
</dbReference>
<feature type="compositionally biased region" description="Low complexity" evidence="1">
    <location>
        <begin position="348"/>
        <end position="361"/>
    </location>
</feature>
<keyword evidence="2" id="KW-0472">Membrane</keyword>
<keyword evidence="5" id="KW-1185">Reference proteome</keyword>
<reference evidence="4 5" key="1">
    <citation type="submission" date="2023-09" db="EMBL/GenBank/DDBJ databases">
        <title>Genome completion map analysis of the actinomycetes C11-1.</title>
        <authorList>
            <person name="Qin P."/>
            <person name="Guan P."/>
        </authorList>
    </citation>
    <scope>NUCLEOTIDE SEQUENCE [LARGE SCALE GENOMIC DNA]</scope>
    <source>
        <strain evidence="4 5">C11-1</strain>
    </source>
</reference>
<feature type="transmembrane region" description="Helical" evidence="2">
    <location>
        <begin position="72"/>
        <end position="90"/>
    </location>
</feature>
<protein>
    <submittedName>
        <fullName evidence="4">MAB_1171c family putative transporter</fullName>
    </submittedName>
</protein>
<name>A0ABY9W4J9_9ACTN</name>
<keyword evidence="2" id="KW-1133">Transmembrane helix</keyword>
<accession>A0ABY9W4J9</accession>
<dbReference type="InterPro" id="IPR046675">
    <property type="entry name" value="DUF6545"/>
</dbReference>
<dbReference type="InterPro" id="IPR050039">
    <property type="entry name" value="MAB_1171c-like"/>
</dbReference>
<feature type="transmembrane region" description="Helical" evidence="2">
    <location>
        <begin position="218"/>
        <end position="240"/>
    </location>
</feature>
<organism evidence="4 5">
    <name type="scientific">Streptomyces durocortorensis</name>
    <dbReference type="NCBI Taxonomy" id="2811104"/>
    <lineage>
        <taxon>Bacteria</taxon>
        <taxon>Bacillati</taxon>
        <taxon>Actinomycetota</taxon>
        <taxon>Actinomycetes</taxon>
        <taxon>Kitasatosporales</taxon>
        <taxon>Streptomycetaceae</taxon>
        <taxon>Streptomyces</taxon>
    </lineage>
</organism>
<keyword evidence="2" id="KW-0812">Transmembrane</keyword>
<dbReference type="NCBIfam" id="NF042915">
    <property type="entry name" value="MAB_1171c_fam"/>
    <property type="match status" value="1"/>
</dbReference>
<dbReference type="Pfam" id="PF20182">
    <property type="entry name" value="DUF6545"/>
    <property type="match status" value="1"/>
</dbReference>
<feature type="region of interest" description="Disordered" evidence="1">
    <location>
        <begin position="348"/>
        <end position="367"/>
    </location>
</feature>
<feature type="domain" description="DUF6545" evidence="3">
    <location>
        <begin position="247"/>
        <end position="384"/>
    </location>
</feature>